<evidence type="ECO:0000313" key="3">
    <source>
        <dbReference type="EMBL" id="EEF61128.1"/>
    </source>
</evidence>
<feature type="repeat" description="TPR" evidence="1">
    <location>
        <begin position="133"/>
        <end position="166"/>
    </location>
</feature>
<dbReference type="AlphaFoldDB" id="B9XFW6"/>
<organism evidence="3 4">
    <name type="scientific">Pedosphaera parvula (strain Ellin514)</name>
    <dbReference type="NCBI Taxonomy" id="320771"/>
    <lineage>
        <taxon>Bacteria</taxon>
        <taxon>Pseudomonadati</taxon>
        <taxon>Verrucomicrobiota</taxon>
        <taxon>Pedosphaerae</taxon>
        <taxon>Pedosphaerales</taxon>
        <taxon>Pedosphaeraceae</taxon>
        <taxon>Pedosphaera</taxon>
    </lineage>
</organism>
<dbReference type="PROSITE" id="PS50005">
    <property type="entry name" value="TPR"/>
    <property type="match status" value="4"/>
</dbReference>
<reference evidence="3 4" key="1">
    <citation type="journal article" date="2011" name="J. Bacteriol.">
        <title>Genome sequence of 'Pedosphaera parvula' Ellin514, an aerobic Verrucomicrobial isolate from pasture soil.</title>
        <authorList>
            <person name="Kant R."/>
            <person name="van Passel M.W."/>
            <person name="Sangwan P."/>
            <person name="Palva A."/>
            <person name="Lucas S."/>
            <person name="Copeland A."/>
            <person name="Lapidus A."/>
            <person name="Glavina Del Rio T."/>
            <person name="Dalin E."/>
            <person name="Tice H."/>
            <person name="Bruce D."/>
            <person name="Goodwin L."/>
            <person name="Pitluck S."/>
            <person name="Chertkov O."/>
            <person name="Larimer F.W."/>
            <person name="Land M.L."/>
            <person name="Hauser L."/>
            <person name="Brettin T.S."/>
            <person name="Detter J.C."/>
            <person name="Han S."/>
            <person name="de Vos W.M."/>
            <person name="Janssen P.H."/>
            <person name="Smidt H."/>
        </authorList>
    </citation>
    <scope>NUCLEOTIDE SEQUENCE [LARGE SCALE GENOMIC DNA]</scope>
    <source>
        <strain evidence="3 4">Ellin514</strain>
    </source>
</reference>
<dbReference type="InterPro" id="IPR019734">
    <property type="entry name" value="TPR_rpt"/>
</dbReference>
<feature type="region of interest" description="Disordered" evidence="2">
    <location>
        <begin position="388"/>
        <end position="428"/>
    </location>
</feature>
<feature type="region of interest" description="Disordered" evidence="2">
    <location>
        <begin position="443"/>
        <end position="478"/>
    </location>
</feature>
<dbReference type="Pfam" id="PF13414">
    <property type="entry name" value="TPR_11"/>
    <property type="match status" value="1"/>
</dbReference>
<dbReference type="PANTHER" id="PTHR12558">
    <property type="entry name" value="CELL DIVISION CYCLE 16,23,27"/>
    <property type="match status" value="1"/>
</dbReference>
<dbReference type="EMBL" id="ABOX02000011">
    <property type="protein sequence ID" value="EEF61128.1"/>
    <property type="molecule type" value="Genomic_DNA"/>
</dbReference>
<evidence type="ECO:0000256" key="2">
    <source>
        <dbReference type="SAM" id="MobiDB-lite"/>
    </source>
</evidence>
<dbReference type="Proteomes" id="UP000003688">
    <property type="component" value="Unassembled WGS sequence"/>
</dbReference>
<dbReference type="PROSITE" id="PS51257">
    <property type="entry name" value="PROKAR_LIPOPROTEIN"/>
    <property type="match status" value="1"/>
</dbReference>
<feature type="repeat" description="TPR" evidence="1">
    <location>
        <begin position="493"/>
        <end position="526"/>
    </location>
</feature>
<evidence type="ECO:0000313" key="4">
    <source>
        <dbReference type="Proteomes" id="UP000003688"/>
    </source>
</evidence>
<dbReference type="RefSeq" id="WP_007414712.1">
    <property type="nucleotide sequence ID" value="NZ_ABOX02000011.1"/>
</dbReference>
<feature type="compositionally biased region" description="Polar residues" evidence="2">
    <location>
        <begin position="399"/>
        <end position="428"/>
    </location>
</feature>
<dbReference type="InterPro" id="IPR011990">
    <property type="entry name" value="TPR-like_helical_dom_sf"/>
</dbReference>
<feature type="compositionally biased region" description="Low complexity" evidence="2">
    <location>
        <begin position="304"/>
        <end position="314"/>
    </location>
</feature>
<evidence type="ECO:0000256" key="1">
    <source>
        <dbReference type="PROSITE-ProRule" id="PRU00339"/>
    </source>
</evidence>
<keyword evidence="4" id="KW-1185">Reference proteome</keyword>
<gene>
    <name evidence="3" type="ORF">Cflav_PD3845</name>
</gene>
<feature type="repeat" description="TPR" evidence="1">
    <location>
        <begin position="167"/>
        <end position="200"/>
    </location>
</feature>
<dbReference type="SUPFAM" id="SSF48452">
    <property type="entry name" value="TPR-like"/>
    <property type="match status" value="2"/>
</dbReference>
<dbReference type="PANTHER" id="PTHR12558:SF13">
    <property type="entry name" value="CELL DIVISION CYCLE PROTEIN 27 HOMOLOG"/>
    <property type="match status" value="1"/>
</dbReference>
<dbReference type="SMART" id="SM00028">
    <property type="entry name" value="TPR"/>
    <property type="match status" value="7"/>
</dbReference>
<dbReference type="Pfam" id="PF14559">
    <property type="entry name" value="TPR_19"/>
    <property type="match status" value="1"/>
</dbReference>
<proteinExistence type="predicted"/>
<sequence length="614" mass="67087" precursor="true">MLTNKKRFGSYLGVFVAMFTAVVLTGCTPAGPRALLDGKRLLDEGKYGQAIEKLKTATTLLSTNANAWNYLGLAYQYGGQPANAVDAYQKALGLNHDLVMVHYNLGCLYLEQNRPDFARNELTAFTLRQNNVVDGWVKLGTAQHRLRETAAAEKSFNEALRMNPQNPEVLNDLALVYLQKNRPSDAENYLNACLRLQPNYAPALLNLAVVEQTYRNNRPLALQKYREYLALKPRPANWEVANSAARDLELELTPTAHPATNVQTAIVHSATNNLKPVASNPVRVANVVTNAARTSEVNTNSIKVANTPPTNKTVPVPPASQPERMVKPEVVKLAEAPTVKPAQDVTASPQRQSAEAVPEAPARTQATATVPALTAKQQEKHGFLQKMNPANLFKHEPKSASTGRAQTAGESPETNSSTQVSSNFEAVSKTTSPTYATVSYPRYSYKSRQKPTAGNRTEAERLVARGAQAQRDRRTKDAETSYQSAVQADASYFEAQSSLGLTAYEVGEMGLSLQAYENALAIKPDAFSARFNFSLGLKKSGYIIDAAQELEKALACGSNEPANNVAAAHLVLANLYADQLHQPQAARPHYVKVLELDPQNSQGTAIRYWLRDNP</sequence>
<feature type="repeat" description="TPR" evidence="1">
    <location>
        <begin position="65"/>
        <end position="98"/>
    </location>
</feature>
<dbReference type="STRING" id="320771.Cflav_PD3845"/>
<protein>
    <submittedName>
        <fullName evidence="3">Tetratricopeptide TPR_2 repeat protein</fullName>
    </submittedName>
</protein>
<comment type="caution">
    <text evidence="3">The sequence shown here is derived from an EMBL/GenBank/DDBJ whole genome shotgun (WGS) entry which is preliminary data.</text>
</comment>
<dbReference type="OrthoDB" id="292252at2"/>
<dbReference type="Gene3D" id="1.25.40.10">
    <property type="entry name" value="Tetratricopeptide repeat domain"/>
    <property type="match status" value="4"/>
</dbReference>
<keyword evidence="1" id="KW-0802">TPR repeat</keyword>
<name>B9XFW6_PEDPL</name>
<accession>B9XFW6</accession>
<feature type="region of interest" description="Disordered" evidence="2">
    <location>
        <begin position="302"/>
        <end position="367"/>
    </location>
</feature>